<protein>
    <submittedName>
        <fullName evidence="2">Uncharacterized protein</fullName>
    </submittedName>
</protein>
<evidence type="ECO:0000313" key="2">
    <source>
        <dbReference type="EnsemblPlants" id="Solyc02g022925.1.1"/>
    </source>
</evidence>
<keyword evidence="1" id="KW-0812">Transmembrane</keyword>
<accession>A0A3Q7EY27</accession>
<organism evidence="2">
    <name type="scientific">Solanum lycopersicum</name>
    <name type="common">Tomato</name>
    <name type="synonym">Lycopersicon esculentum</name>
    <dbReference type="NCBI Taxonomy" id="4081"/>
    <lineage>
        <taxon>Eukaryota</taxon>
        <taxon>Viridiplantae</taxon>
        <taxon>Streptophyta</taxon>
        <taxon>Embryophyta</taxon>
        <taxon>Tracheophyta</taxon>
        <taxon>Spermatophyta</taxon>
        <taxon>Magnoliopsida</taxon>
        <taxon>eudicotyledons</taxon>
        <taxon>Gunneridae</taxon>
        <taxon>Pentapetalae</taxon>
        <taxon>asterids</taxon>
        <taxon>lamiids</taxon>
        <taxon>Solanales</taxon>
        <taxon>Solanaceae</taxon>
        <taxon>Solanoideae</taxon>
        <taxon>Solaneae</taxon>
        <taxon>Solanum</taxon>
        <taxon>Solanum subgen. Lycopersicon</taxon>
    </lineage>
</organism>
<name>A0A3Q7EY27_SOLLC</name>
<evidence type="ECO:0000313" key="3">
    <source>
        <dbReference type="Proteomes" id="UP000004994"/>
    </source>
</evidence>
<dbReference type="Gramene" id="Solyc02g022925.1.1">
    <property type="protein sequence ID" value="Solyc02g022925.1.1"/>
    <property type="gene ID" value="Solyc02g022925.1"/>
</dbReference>
<dbReference type="InParanoid" id="A0A3Q7EY27"/>
<feature type="transmembrane region" description="Helical" evidence="1">
    <location>
        <begin position="54"/>
        <end position="73"/>
    </location>
</feature>
<keyword evidence="3" id="KW-1185">Reference proteome</keyword>
<proteinExistence type="predicted"/>
<sequence>MQLLRFPRGALLTDLSLYRKLIGKLNSLQYTRLDISVFYTRVTLCLNQGTGPTVYLVVSLLMVMFSFLVVVLFHGNPRSIQLLPSSLLRLSIRLFEYWSHYPQPRVPSDSQIVDVVTTRLFQGINHNTFSSKLWPGNPFQVALAVDTQMLIVKFLVMLEGYFSFV</sequence>
<dbReference type="AlphaFoldDB" id="A0A3Q7EY27"/>
<dbReference type="Proteomes" id="UP000004994">
    <property type="component" value="Chromosome 2"/>
</dbReference>
<dbReference type="EnsemblPlants" id="Solyc02g022925.1.1">
    <property type="protein sequence ID" value="Solyc02g022925.1.1"/>
    <property type="gene ID" value="Solyc02g022925.1"/>
</dbReference>
<keyword evidence="1" id="KW-1133">Transmembrane helix</keyword>
<reference evidence="2" key="2">
    <citation type="submission" date="2019-01" db="UniProtKB">
        <authorList>
            <consortium name="EnsemblPlants"/>
        </authorList>
    </citation>
    <scope>IDENTIFICATION</scope>
    <source>
        <strain evidence="2">cv. Heinz 1706</strain>
    </source>
</reference>
<keyword evidence="1" id="KW-0472">Membrane</keyword>
<evidence type="ECO:0000256" key="1">
    <source>
        <dbReference type="SAM" id="Phobius"/>
    </source>
</evidence>
<reference evidence="2" key="1">
    <citation type="journal article" date="2012" name="Nature">
        <title>The tomato genome sequence provides insights into fleshy fruit evolution.</title>
        <authorList>
            <consortium name="Tomato Genome Consortium"/>
        </authorList>
    </citation>
    <scope>NUCLEOTIDE SEQUENCE [LARGE SCALE GENOMIC DNA]</scope>
    <source>
        <strain evidence="2">cv. Heinz 1706</strain>
    </source>
</reference>